<dbReference type="AlphaFoldDB" id="A0AAV7ETP8"/>
<comment type="caution">
    <text evidence="2">The sequence shown here is derived from an EMBL/GenBank/DDBJ whole genome shotgun (WGS) entry which is preliminary data.</text>
</comment>
<proteinExistence type="predicted"/>
<reference evidence="2 3" key="1">
    <citation type="submission" date="2021-07" db="EMBL/GenBank/DDBJ databases">
        <title>The Aristolochia fimbriata genome: insights into angiosperm evolution, floral development and chemical biosynthesis.</title>
        <authorList>
            <person name="Jiao Y."/>
        </authorList>
    </citation>
    <scope>NUCLEOTIDE SEQUENCE [LARGE SCALE GENOMIC DNA]</scope>
    <source>
        <strain evidence="2">IBCAS-2021</strain>
        <tissue evidence="2">Leaf</tissue>
    </source>
</reference>
<protein>
    <submittedName>
        <fullName evidence="2">Uncharacterized protein</fullName>
    </submittedName>
</protein>
<organism evidence="2 3">
    <name type="scientific">Aristolochia fimbriata</name>
    <name type="common">White veined hardy Dutchman's pipe vine</name>
    <dbReference type="NCBI Taxonomy" id="158543"/>
    <lineage>
        <taxon>Eukaryota</taxon>
        <taxon>Viridiplantae</taxon>
        <taxon>Streptophyta</taxon>
        <taxon>Embryophyta</taxon>
        <taxon>Tracheophyta</taxon>
        <taxon>Spermatophyta</taxon>
        <taxon>Magnoliopsida</taxon>
        <taxon>Magnoliidae</taxon>
        <taxon>Piperales</taxon>
        <taxon>Aristolochiaceae</taxon>
        <taxon>Aristolochia</taxon>
    </lineage>
</organism>
<name>A0AAV7ETP8_ARIFI</name>
<gene>
    <name evidence="2" type="ORF">H6P81_010982</name>
</gene>
<dbReference type="EMBL" id="JAINDJ010000004">
    <property type="protein sequence ID" value="KAG9451017.1"/>
    <property type="molecule type" value="Genomic_DNA"/>
</dbReference>
<dbReference type="Proteomes" id="UP000825729">
    <property type="component" value="Unassembled WGS sequence"/>
</dbReference>
<keyword evidence="3" id="KW-1185">Reference proteome</keyword>
<sequence>MMEGMKSYIHSLHLGTPVEKYRISNSIYHRDEITYTTFLPQWILKIMLAWKEENEEKIPASTRLRDCLRRQNNRQRRLSSVKEETAKKTQLRFQVGRGSREEDSLGGVGGGVERGSREGVSGGGVGREL</sequence>
<accession>A0AAV7ETP8</accession>
<evidence type="ECO:0000256" key="1">
    <source>
        <dbReference type="SAM" id="MobiDB-lite"/>
    </source>
</evidence>
<feature type="region of interest" description="Disordered" evidence="1">
    <location>
        <begin position="69"/>
        <end position="129"/>
    </location>
</feature>
<evidence type="ECO:0000313" key="2">
    <source>
        <dbReference type="EMBL" id="KAG9451017.1"/>
    </source>
</evidence>
<evidence type="ECO:0000313" key="3">
    <source>
        <dbReference type="Proteomes" id="UP000825729"/>
    </source>
</evidence>
<feature type="compositionally biased region" description="Gly residues" evidence="1">
    <location>
        <begin position="120"/>
        <end position="129"/>
    </location>
</feature>